<evidence type="ECO:0000259" key="4">
    <source>
        <dbReference type="Pfam" id="PF08100"/>
    </source>
</evidence>
<dbReference type="InterPro" id="IPR016461">
    <property type="entry name" value="COMT-like"/>
</dbReference>
<organism evidence="5 6">
    <name type="scientific">Sus scrofa</name>
    <name type="common">Pig</name>
    <dbReference type="NCBI Taxonomy" id="9823"/>
    <lineage>
        <taxon>Eukaryota</taxon>
        <taxon>Metazoa</taxon>
        <taxon>Chordata</taxon>
        <taxon>Craniata</taxon>
        <taxon>Vertebrata</taxon>
        <taxon>Euteleostomi</taxon>
        <taxon>Mammalia</taxon>
        <taxon>Eutheria</taxon>
        <taxon>Laurasiatheria</taxon>
        <taxon>Artiodactyla</taxon>
        <taxon>Suina</taxon>
        <taxon>Suidae</taxon>
        <taxon>Sus</taxon>
    </lineage>
</organism>
<dbReference type="InterPro" id="IPR036390">
    <property type="entry name" value="WH_DNA-bd_sf"/>
</dbReference>
<dbReference type="AlphaFoldDB" id="A0A8D2CGL3"/>
<dbReference type="InterPro" id="IPR036388">
    <property type="entry name" value="WH-like_DNA-bd_sf"/>
</dbReference>
<accession>A0A8D2CGL3</accession>
<dbReference type="GO" id="GO:0046983">
    <property type="term" value="F:protein dimerization activity"/>
    <property type="evidence" value="ECO:0007669"/>
    <property type="project" value="InterPro"/>
</dbReference>
<evidence type="ECO:0000313" key="5">
    <source>
        <dbReference type="Ensembl" id="ENSSSCP00065043802.1"/>
    </source>
</evidence>
<dbReference type="PROSITE" id="PS51683">
    <property type="entry name" value="SAM_OMT_II"/>
    <property type="match status" value="1"/>
</dbReference>
<feature type="domain" description="O-methyltransferase dimerisation" evidence="4">
    <location>
        <begin position="14"/>
        <end position="95"/>
    </location>
</feature>
<keyword evidence="3" id="KW-0949">S-adenosyl-L-methionine</keyword>
<proteinExistence type="predicted"/>
<sequence>MGSPHDQAYRLLKEYSNGFMVSQVLFAACELGVFDLLAEAPGPLGSAAVAAHLGISCRGTEQLLDACVLLKLLHVEMRRGEAVYANTELASAYLAGTSPTSQQHMLLYVARTTYLCWAHLAEAVREGKNQYLKAFGVPSEELFSAIYRLLSTLHLWTEAAFQQQCLGPQRLQAKRLSRLLQRNLKTSPNPLWMSEPPVTGFSSLSNDPGQNSAKITESSPVTCFPDQNMSLLQNCCSKSFSWEIPSPISLGERCWLTRGEAAEQ</sequence>
<evidence type="ECO:0000256" key="3">
    <source>
        <dbReference type="ARBA" id="ARBA00022691"/>
    </source>
</evidence>
<dbReference type="Pfam" id="PF08100">
    <property type="entry name" value="Dimerisation"/>
    <property type="match status" value="1"/>
</dbReference>
<name>A0A8D2CGL3_PIG</name>
<dbReference type="InterPro" id="IPR012967">
    <property type="entry name" value="COMT_dimerisation"/>
</dbReference>
<reference evidence="5" key="1">
    <citation type="submission" date="2025-08" db="UniProtKB">
        <authorList>
            <consortium name="Ensembl"/>
        </authorList>
    </citation>
    <scope>IDENTIFICATION</scope>
</reference>
<dbReference type="Gene3D" id="1.10.10.10">
    <property type="entry name" value="Winged helix-like DNA-binding domain superfamily/Winged helix DNA-binding domain"/>
    <property type="match status" value="1"/>
</dbReference>
<evidence type="ECO:0000256" key="2">
    <source>
        <dbReference type="ARBA" id="ARBA00022679"/>
    </source>
</evidence>
<dbReference type="GO" id="GO:0032259">
    <property type="term" value="P:methylation"/>
    <property type="evidence" value="ECO:0007669"/>
    <property type="project" value="UniProtKB-KW"/>
</dbReference>
<keyword evidence="2" id="KW-0808">Transferase</keyword>
<evidence type="ECO:0000313" key="6">
    <source>
        <dbReference type="Proteomes" id="UP000694725"/>
    </source>
</evidence>
<dbReference type="Proteomes" id="UP000694725">
    <property type="component" value="Unplaced"/>
</dbReference>
<dbReference type="FunFam" id="1.10.10.10:FF:000358">
    <property type="entry name" value="Acetylserotonin O-methyltransferase"/>
    <property type="match status" value="1"/>
</dbReference>
<dbReference type="Gene3D" id="3.40.50.150">
    <property type="entry name" value="Vaccinia Virus protein VP39"/>
    <property type="match status" value="1"/>
</dbReference>
<evidence type="ECO:0000256" key="1">
    <source>
        <dbReference type="ARBA" id="ARBA00022603"/>
    </source>
</evidence>
<dbReference type="Ensembl" id="ENSSSCT00065099787.1">
    <property type="protein sequence ID" value="ENSSSCP00065043802.1"/>
    <property type="gene ID" value="ENSSSCG00065072619.1"/>
</dbReference>
<protein>
    <recommendedName>
        <fullName evidence="4">O-methyltransferase dimerisation domain-containing protein</fullName>
    </recommendedName>
</protein>
<dbReference type="GO" id="GO:0008168">
    <property type="term" value="F:methyltransferase activity"/>
    <property type="evidence" value="ECO:0007669"/>
    <property type="project" value="UniProtKB-KW"/>
</dbReference>
<keyword evidence="1" id="KW-0489">Methyltransferase</keyword>
<dbReference type="SUPFAM" id="SSF46785">
    <property type="entry name" value="Winged helix' DNA-binding domain"/>
    <property type="match status" value="1"/>
</dbReference>
<dbReference type="InterPro" id="IPR029063">
    <property type="entry name" value="SAM-dependent_MTases_sf"/>
</dbReference>